<dbReference type="Pfam" id="PF03382">
    <property type="entry name" value="DUF285"/>
    <property type="match status" value="1"/>
</dbReference>
<comment type="caution">
    <text evidence="3">The sequence shown here is derived from an EMBL/GenBank/DDBJ whole genome shotgun (WGS) entry which is preliminary data.</text>
</comment>
<dbReference type="EMBL" id="WWVQ01000104">
    <property type="protein sequence ID" value="MZL35490.1"/>
    <property type="molecule type" value="Genomic_DNA"/>
</dbReference>
<dbReference type="RefSeq" id="WP_161234465.1">
    <property type="nucleotide sequence ID" value="NZ_WWVI01000102.1"/>
</dbReference>
<dbReference type="AlphaFoldDB" id="A0A6L8T7L6"/>
<organism evidence="3 4">
    <name type="scientific">Blautia wexlerae</name>
    <dbReference type="NCBI Taxonomy" id="418240"/>
    <lineage>
        <taxon>Bacteria</taxon>
        <taxon>Bacillati</taxon>
        <taxon>Bacillota</taxon>
        <taxon>Clostridia</taxon>
        <taxon>Lachnospirales</taxon>
        <taxon>Lachnospiraceae</taxon>
        <taxon>Blautia</taxon>
    </lineage>
</organism>
<sequence length="471" mass="51000">MKFKKWIPGIMLGTMMAVMVTVPVMADNINSGSTPPPIEFTKTSSTNDVVADSKNNDDSGNVYDFKDSKTSGVVTVTKTWEDNLSNDERSVPDVSISTEKPSKNPLGYTITYHGNGLTFADGTTENEIIVNSSGKIVSGQYKELSGFLGWYSDKACTQKIKVDSAGLPVNGINTDLDLYAKQKTFVLKTGSGFNKLIPSTATSVVFTDEIMPISATLIDVDEDGDRGVVAWMDGTVMKVSTQTPRKQVIAATDCQAMFKNKSNLISIDFSNLDTGNVTDMHSMFASCSGLTNLDLTHLDTSNVTDMFSMFRGCSGLTNLDLTHLDTSNVTYMDTMFSGCSGLTDLDLTHLNTSNVTDMNSMFSGCSGLTNLDLTHLNTSNVTDMSYMFDGCSGLTNLDLTSLDTQNVTNMSSMFYDCTVLTTLSIGEKFAFVGSEYNLPSGTWYSSDGTAYTSNGKSCTIPNNKADTYTRR</sequence>
<evidence type="ECO:0000313" key="3">
    <source>
        <dbReference type="EMBL" id="MZL35490.1"/>
    </source>
</evidence>
<accession>A0A6L8T7L6</accession>
<dbReference type="Gene3D" id="3.80.10.10">
    <property type="entry name" value="Ribonuclease Inhibitor"/>
    <property type="match status" value="1"/>
</dbReference>
<protein>
    <submittedName>
        <fullName evidence="3">BspA family leucine-rich repeat surface protein</fullName>
    </submittedName>
</protein>
<dbReference type="InterPro" id="IPR005046">
    <property type="entry name" value="DUF285"/>
</dbReference>
<name>A0A6L8T7L6_9FIRM</name>
<evidence type="ECO:0000313" key="4">
    <source>
        <dbReference type="Proteomes" id="UP000477285"/>
    </source>
</evidence>
<evidence type="ECO:0000256" key="2">
    <source>
        <dbReference type="SAM" id="SignalP"/>
    </source>
</evidence>
<gene>
    <name evidence="3" type="ORF">GT728_20565</name>
</gene>
<dbReference type="InterPro" id="IPR011889">
    <property type="entry name" value="Liste_lipo_26"/>
</dbReference>
<feature type="region of interest" description="Disordered" evidence="1">
    <location>
        <begin position="34"/>
        <end position="57"/>
    </location>
</feature>
<feature type="signal peptide" evidence="2">
    <location>
        <begin position="1"/>
        <end position="26"/>
    </location>
</feature>
<dbReference type="SUPFAM" id="SSF52047">
    <property type="entry name" value="RNI-like"/>
    <property type="match status" value="1"/>
</dbReference>
<keyword evidence="2" id="KW-0732">Signal</keyword>
<dbReference type="InterPro" id="IPR032675">
    <property type="entry name" value="LRR_dom_sf"/>
</dbReference>
<proteinExistence type="predicted"/>
<dbReference type="Proteomes" id="UP000477285">
    <property type="component" value="Unassembled WGS sequence"/>
</dbReference>
<dbReference type="Gene3D" id="2.60.40.4270">
    <property type="entry name" value="Listeria-Bacteroides repeat domain"/>
    <property type="match status" value="1"/>
</dbReference>
<evidence type="ECO:0000256" key="1">
    <source>
        <dbReference type="SAM" id="MobiDB-lite"/>
    </source>
</evidence>
<reference evidence="3 4" key="1">
    <citation type="journal article" date="2019" name="Nat. Med.">
        <title>A library of human gut bacterial isolates paired with longitudinal multiomics data enables mechanistic microbiome research.</title>
        <authorList>
            <person name="Poyet M."/>
            <person name="Groussin M."/>
            <person name="Gibbons S.M."/>
            <person name="Avila-Pacheco J."/>
            <person name="Jiang X."/>
            <person name="Kearney S.M."/>
            <person name="Perrotta A.R."/>
            <person name="Berdy B."/>
            <person name="Zhao S."/>
            <person name="Lieberman T.D."/>
            <person name="Swanson P.K."/>
            <person name="Smith M."/>
            <person name="Roesemann S."/>
            <person name="Alexander J.E."/>
            <person name="Rich S.A."/>
            <person name="Livny J."/>
            <person name="Vlamakis H."/>
            <person name="Clish C."/>
            <person name="Bullock K."/>
            <person name="Deik A."/>
            <person name="Scott J."/>
            <person name="Pierce K.A."/>
            <person name="Xavier R.J."/>
            <person name="Alm E.J."/>
        </authorList>
    </citation>
    <scope>NUCLEOTIDE SEQUENCE [LARGE SCALE GENOMIC DNA]</scope>
    <source>
        <strain evidence="3 4">BIOML-A1</strain>
    </source>
</reference>
<dbReference type="InterPro" id="IPR042229">
    <property type="entry name" value="Listeria/Bacterioides_rpt_sf"/>
</dbReference>
<feature type="chain" id="PRO_5027054866" evidence="2">
    <location>
        <begin position="27"/>
        <end position="471"/>
    </location>
</feature>
<dbReference type="NCBIfam" id="TIGR02167">
    <property type="entry name" value="Liste_lipo_26"/>
    <property type="match status" value="6"/>
</dbReference>